<accession>A0A949NI64</accession>
<keyword evidence="4 7" id="KW-0812">Transmembrane</keyword>
<evidence type="ECO:0000256" key="6">
    <source>
        <dbReference type="ARBA" id="ARBA00023136"/>
    </source>
</evidence>
<evidence type="ECO:0000313" key="9">
    <source>
        <dbReference type="EMBL" id="MBU9739458.1"/>
    </source>
</evidence>
<feature type="transmembrane region" description="Helical" evidence="7">
    <location>
        <begin position="67"/>
        <end position="86"/>
    </location>
</feature>
<evidence type="ECO:0000256" key="5">
    <source>
        <dbReference type="ARBA" id="ARBA00022989"/>
    </source>
</evidence>
<gene>
    <name evidence="9" type="ORF">KTH89_23255</name>
</gene>
<reference evidence="9" key="1">
    <citation type="submission" date="2021-06" db="EMBL/GenBank/DDBJ databases">
        <title>Description of novel taxa of the family Lachnospiraceae.</title>
        <authorList>
            <person name="Chaplin A.V."/>
            <person name="Sokolova S.R."/>
            <person name="Pikina A.P."/>
            <person name="Korzhanova M."/>
            <person name="Belova V."/>
            <person name="Korostin D."/>
            <person name="Efimov B.A."/>
        </authorList>
    </citation>
    <scope>NUCLEOTIDE SEQUENCE</scope>
    <source>
        <strain evidence="9">ASD5720</strain>
    </source>
</reference>
<feature type="transmembrane region" description="Helical" evidence="7">
    <location>
        <begin position="34"/>
        <end position="55"/>
    </location>
</feature>
<dbReference type="AlphaFoldDB" id="A0A949NI64"/>
<feature type="domain" description="Glycine transporter" evidence="8">
    <location>
        <begin position="10"/>
        <end position="83"/>
    </location>
</feature>
<feature type="transmembrane region" description="Helical" evidence="7">
    <location>
        <begin position="131"/>
        <end position="148"/>
    </location>
</feature>
<evidence type="ECO:0000256" key="3">
    <source>
        <dbReference type="ARBA" id="ARBA00022475"/>
    </source>
</evidence>
<evidence type="ECO:0000256" key="7">
    <source>
        <dbReference type="SAM" id="Phobius"/>
    </source>
</evidence>
<name>A0A949NI64_9FIRM</name>
<dbReference type="InterPro" id="IPR005115">
    <property type="entry name" value="Gly_transporter"/>
</dbReference>
<dbReference type="GO" id="GO:0005886">
    <property type="term" value="C:plasma membrane"/>
    <property type="evidence" value="ECO:0007669"/>
    <property type="project" value="UniProtKB-SubCell"/>
</dbReference>
<comment type="caution">
    <text evidence="9">The sequence shown here is derived from an EMBL/GenBank/DDBJ whole genome shotgun (WGS) entry which is preliminary data.</text>
</comment>
<dbReference type="PANTHER" id="PTHR30506:SF3">
    <property type="entry name" value="UPF0126 INNER MEMBRANE PROTEIN YADS-RELATED"/>
    <property type="match status" value="1"/>
</dbReference>
<dbReference type="EMBL" id="JAHQCW010000061">
    <property type="protein sequence ID" value="MBU9739458.1"/>
    <property type="molecule type" value="Genomic_DNA"/>
</dbReference>
<dbReference type="Proteomes" id="UP000712157">
    <property type="component" value="Unassembled WGS sequence"/>
</dbReference>
<dbReference type="PANTHER" id="PTHR30506">
    <property type="entry name" value="INNER MEMBRANE PROTEIN"/>
    <property type="match status" value="1"/>
</dbReference>
<evidence type="ECO:0000313" key="10">
    <source>
        <dbReference type="Proteomes" id="UP000712157"/>
    </source>
</evidence>
<feature type="domain" description="Glycine transporter" evidence="8">
    <location>
        <begin position="105"/>
        <end position="180"/>
    </location>
</feature>
<keyword evidence="6 7" id="KW-0472">Membrane</keyword>
<comment type="similarity">
    <text evidence="2">Belongs to the UPF0126 family.</text>
</comment>
<evidence type="ECO:0000256" key="1">
    <source>
        <dbReference type="ARBA" id="ARBA00004651"/>
    </source>
</evidence>
<organism evidence="9 10">
    <name type="scientific">Diplocloster agilis</name>
    <dbReference type="NCBI Taxonomy" id="2850323"/>
    <lineage>
        <taxon>Bacteria</taxon>
        <taxon>Bacillati</taxon>
        <taxon>Bacillota</taxon>
        <taxon>Clostridia</taxon>
        <taxon>Lachnospirales</taxon>
        <taxon>Lachnospiraceae</taxon>
        <taxon>Diplocloster</taxon>
    </lineage>
</organism>
<keyword evidence="3" id="KW-1003">Cell membrane</keyword>
<dbReference type="RefSeq" id="WP_238723282.1">
    <property type="nucleotide sequence ID" value="NZ_JAHQCW010000061.1"/>
</dbReference>
<proteinExistence type="inferred from homology"/>
<keyword evidence="10" id="KW-1185">Reference proteome</keyword>
<feature type="transmembrane region" description="Helical" evidence="7">
    <location>
        <begin position="6"/>
        <end position="27"/>
    </location>
</feature>
<evidence type="ECO:0000256" key="2">
    <source>
        <dbReference type="ARBA" id="ARBA00008193"/>
    </source>
</evidence>
<sequence>MDYQHLITFIMEMLGTIAFASSGAMTAVEKNMDIFGVSVLGVVTATGGGLIRDLVLGITPPGMFRDPVYALAAIVTSCCLFWILYAKKEWLSGAFRTTYDKIMLAFDAVGLGIFTAVGISTAVQNGYRDNLFLLVFVGTITGVGGGILRDVLAGETPYIFVKHVYACASIAGALFYILLQEGFGQVTAMFGASALVILLRFLAAHYKWNLPRLKGSD</sequence>
<dbReference type="Pfam" id="PF03458">
    <property type="entry name" value="Gly_transporter"/>
    <property type="match status" value="2"/>
</dbReference>
<comment type="subcellular location">
    <subcellularLocation>
        <location evidence="1">Cell membrane</location>
        <topology evidence="1">Multi-pass membrane protein</topology>
    </subcellularLocation>
</comment>
<keyword evidence="5 7" id="KW-1133">Transmembrane helix</keyword>
<evidence type="ECO:0000259" key="8">
    <source>
        <dbReference type="Pfam" id="PF03458"/>
    </source>
</evidence>
<feature type="transmembrane region" description="Helical" evidence="7">
    <location>
        <begin position="98"/>
        <end position="119"/>
    </location>
</feature>
<feature type="transmembrane region" description="Helical" evidence="7">
    <location>
        <begin position="160"/>
        <end position="179"/>
    </location>
</feature>
<evidence type="ECO:0000256" key="4">
    <source>
        <dbReference type="ARBA" id="ARBA00022692"/>
    </source>
</evidence>
<feature type="transmembrane region" description="Helical" evidence="7">
    <location>
        <begin position="185"/>
        <end position="203"/>
    </location>
</feature>
<protein>
    <submittedName>
        <fullName evidence="9">TRIC cation channel family protein</fullName>
    </submittedName>
</protein>